<dbReference type="AlphaFoldDB" id="A0A1Y3B750"/>
<sequence>MTGTYAGQFAMEGFLNLKWPRWKRVLLTRSIAIAPTFFVTIFSDVQSLTGMNDYLNALMVIQLPFAVLPTLTFSSSRLVMGKFANNLFNFIIATALSIVVIFVNIYFALQLIIDKSGQYAYIIYPYHS</sequence>
<accession>A0A1Y3B750</accession>
<feature type="transmembrane region" description="Helical" evidence="7">
    <location>
        <begin position="25"/>
        <end position="42"/>
    </location>
</feature>
<name>A0A1Y3B750_EURMA</name>
<dbReference type="Proteomes" id="UP000194236">
    <property type="component" value="Unassembled WGS sequence"/>
</dbReference>
<keyword evidence="6 7" id="KW-0472">Membrane</keyword>
<dbReference type="GO" id="GO:0015086">
    <property type="term" value="F:cadmium ion transmembrane transporter activity"/>
    <property type="evidence" value="ECO:0007669"/>
    <property type="project" value="TreeGrafter"/>
</dbReference>
<keyword evidence="3" id="KW-0813">Transport</keyword>
<keyword evidence="9" id="KW-1185">Reference proteome</keyword>
<dbReference type="GO" id="GO:0010008">
    <property type="term" value="C:endosome membrane"/>
    <property type="evidence" value="ECO:0007669"/>
    <property type="project" value="TreeGrafter"/>
</dbReference>
<dbReference type="GO" id="GO:0005381">
    <property type="term" value="F:iron ion transmembrane transporter activity"/>
    <property type="evidence" value="ECO:0007669"/>
    <property type="project" value="TreeGrafter"/>
</dbReference>
<evidence type="ECO:0000313" key="9">
    <source>
        <dbReference type="Proteomes" id="UP000194236"/>
    </source>
</evidence>
<dbReference type="PANTHER" id="PTHR11706:SF33">
    <property type="entry name" value="NATURAL RESISTANCE-ASSOCIATED MACROPHAGE PROTEIN 2"/>
    <property type="match status" value="1"/>
</dbReference>
<evidence type="ECO:0000256" key="7">
    <source>
        <dbReference type="SAM" id="Phobius"/>
    </source>
</evidence>
<evidence type="ECO:0000256" key="6">
    <source>
        <dbReference type="ARBA" id="ARBA00023136"/>
    </source>
</evidence>
<dbReference type="InterPro" id="IPR001046">
    <property type="entry name" value="NRAMP_fam"/>
</dbReference>
<dbReference type="OrthoDB" id="409173at2759"/>
<comment type="subcellular location">
    <subcellularLocation>
        <location evidence="1">Membrane</location>
        <topology evidence="1">Multi-pass membrane protein</topology>
    </subcellularLocation>
</comment>
<dbReference type="PRINTS" id="PR00447">
    <property type="entry name" value="NATRESASSCMP"/>
</dbReference>
<evidence type="ECO:0000256" key="4">
    <source>
        <dbReference type="ARBA" id="ARBA00022692"/>
    </source>
</evidence>
<dbReference type="Pfam" id="PF01566">
    <property type="entry name" value="Nramp"/>
    <property type="match status" value="1"/>
</dbReference>
<gene>
    <name evidence="8" type="ORF">BLA29_011927</name>
</gene>
<feature type="transmembrane region" description="Helical" evidence="7">
    <location>
        <begin position="54"/>
        <end position="75"/>
    </location>
</feature>
<organism evidence="8 9">
    <name type="scientific">Euroglyphus maynei</name>
    <name type="common">Mayne's house dust mite</name>
    <dbReference type="NCBI Taxonomy" id="6958"/>
    <lineage>
        <taxon>Eukaryota</taxon>
        <taxon>Metazoa</taxon>
        <taxon>Ecdysozoa</taxon>
        <taxon>Arthropoda</taxon>
        <taxon>Chelicerata</taxon>
        <taxon>Arachnida</taxon>
        <taxon>Acari</taxon>
        <taxon>Acariformes</taxon>
        <taxon>Sarcoptiformes</taxon>
        <taxon>Astigmata</taxon>
        <taxon>Psoroptidia</taxon>
        <taxon>Analgoidea</taxon>
        <taxon>Pyroglyphidae</taxon>
        <taxon>Pyroglyphinae</taxon>
        <taxon>Euroglyphus</taxon>
    </lineage>
</organism>
<dbReference type="GO" id="GO:0005886">
    <property type="term" value="C:plasma membrane"/>
    <property type="evidence" value="ECO:0007669"/>
    <property type="project" value="TreeGrafter"/>
</dbReference>
<comment type="similarity">
    <text evidence="2">Belongs to the NRAMP family.</text>
</comment>
<evidence type="ECO:0000256" key="2">
    <source>
        <dbReference type="ARBA" id="ARBA00006670"/>
    </source>
</evidence>
<reference evidence="8 9" key="1">
    <citation type="submission" date="2017-03" db="EMBL/GenBank/DDBJ databases">
        <title>Genome Survey of Euroglyphus maynei.</title>
        <authorList>
            <person name="Arlian L.G."/>
            <person name="Morgan M.S."/>
            <person name="Rider S.D."/>
        </authorList>
    </citation>
    <scope>NUCLEOTIDE SEQUENCE [LARGE SCALE GENOMIC DNA]</scope>
    <source>
        <strain evidence="8">Arlian Lab</strain>
        <tissue evidence="8">Whole body</tissue>
    </source>
</reference>
<evidence type="ECO:0000256" key="3">
    <source>
        <dbReference type="ARBA" id="ARBA00022448"/>
    </source>
</evidence>
<proteinExistence type="inferred from homology"/>
<protein>
    <submittedName>
        <fullName evidence="8">Uncharacterized protein</fullName>
    </submittedName>
</protein>
<keyword evidence="5 7" id="KW-1133">Transmembrane helix</keyword>
<evidence type="ECO:0000256" key="5">
    <source>
        <dbReference type="ARBA" id="ARBA00022989"/>
    </source>
</evidence>
<feature type="transmembrane region" description="Helical" evidence="7">
    <location>
        <begin position="87"/>
        <end position="109"/>
    </location>
</feature>
<dbReference type="GO" id="GO:0005384">
    <property type="term" value="F:manganese ion transmembrane transporter activity"/>
    <property type="evidence" value="ECO:0007669"/>
    <property type="project" value="TreeGrafter"/>
</dbReference>
<dbReference type="PANTHER" id="PTHR11706">
    <property type="entry name" value="SOLUTE CARRIER PROTEIN FAMILY 11 MEMBER"/>
    <property type="match status" value="1"/>
</dbReference>
<evidence type="ECO:0000313" key="8">
    <source>
        <dbReference type="EMBL" id="OTF75884.1"/>
    </source>
</evidence>
<evidence type="ECO:0000256" key="1">
    <source>
        <dbReference type="ARBA" id="ARBA00004141"/>
    </source>
</evidence>
<comment type="caution">
    <text evidence="8">The sequence shown here is derived from an EMBL/GenBank/DDBJ whole genome shotgun (WGS) entry which is preliminary data.</text>
</comment>
<dbReference type="EMBL" id="MUJZ01039933">
    <property type="protein sequence ID" value="OTF75884.1"/>
    <property type="molecule type" value="Genomic_DNA"/>
</dbReference>
<keyword evidence="4 7" id="KW-0812">Transmembrane</keyword>